<proteinExistence type="predicted"/>
<protein>
    <submittedName>
        <fullName evidence="1">Uncharacterized protein</fullName>
    </submittedName>
</protein>
<dbReference type="InterPro" id="IPR011604">
    <property type="entry name" value="PDDEXK-like_dom_sf"/>
</dbReference>
<name>A0A1E7EN54_9STRA</name>
<keyword evidence="2" id="KW-1185">Reference proteome</keyword>
<evidence type="ECO:0000313" key="1">
    <source>
        <dbReference type="EMBL" id="OEU07003.1"/>
    </source>
</evidence>
<evidence type="ECO:0000313" key="2">
    <source>
        <dbReference type="Proteomes" id="UP000095751"/>
    </source>
</evidence>
<accession>A0A1E7EN54</accession>
<dbReference type="OrthoDB" id="448923at2759"/>
<dbReference type="Proteomes" id="UP000095751">
    <property type="component" value="Unassembled WGS sequence"/>
</dbReference>
<dbReference type="InParanoid" id="A0A1E7EN54"/>
<dbReference type="KEGG" id="fcy:FRACYDRAFT_252636"/>
<gene>
    <name evidence="1" type="ORF">FRACYDRAFT_252636</name>
</gene>
<dbReference type="Gene3D" id="3.90.320.10">
    <property type="match status" value="1"/>
</dbReference>
<sequence length="220" mass="26684">MYYNRWQHNPLKKKEYYGKSKEDIKKKWKDDGENASKLGTRLHTAIERYYLNNEFEYDKSCTEWKYFVVFQKEQNLKPYRIEWRIWSSEHKLAGTIDMLVKNFDGTFSIYDWKRSKHKICKNEGHWNRYGKGSLSNVKDIRYYKYALQLNLYRKLLEDYYECKVSSMYTVRLHPNAKSFELVQMDIMEEETIVVLDARLHEVASDIKIIDDLQILLNNVL</sequence>
<reference evidence="1 2" key="1">
    <citation type="submission" date="2016-09" db="EMBL/GenBank/DDBJ databases">
        <title>Extensive genetic diversity and differential bi-allelic expression allows diatom success in the polar Southern Ocean.</title>
        <authorList>
            <consortium name="DOE Joint Genome Institute"/>
            <person name="Mock T."/>
            <person name="Otillar R.P."/>
            <person name="Strauss J."/>
            <person name="Dupont C."/>
            <person name="Frickenhaus S."/>
            <person name="Maumus F."/>
            <person name="Mcmullan M."/>
            <person name="Sanges R."/>
            <person name="Schmutz J."/>
            <person name="Toseland A."/>
            <person name="Valas R."/>
            <person name="Veluchamy A."/>
            <person name="Ward B.J."/>
            <person name="Allen A."/>
            <person name="Barry K."/>
            <person name="Falciatore A."/>
            <person name="Ferrante M."/>
            <person name="Fortunato A.E."/>
            <person name="Gloeckner G."/>
            <person name="Gruber A."/>
            <person name="Hipkin R."/>
            <person name="Janech M."/>
            <person name="Kroth P."/>
            <person name="Leese F."/>
            <person name="Lindquist E."/>
            <person name="Lyon B.R."/>
            <person name="Martin J."/>
            <person name="Mayer C."/>
            <person name="Parker M."/>
            <person name="Quesneville H."/>
            <person name="Raymond J."/>
            <person name="Uhlig C."/>
            <person name="Valentin K.U."/>
            <person name="Worden A.Z."/>
            <person name="Armbrust E.V."/>
            <person name="Bowler C."/>
            <person name="Green B."/>
            <person name="Moulton V."/>
            <person name="Van Oosterhout C."/>
            <person name="Grigoriev I."/>
        </authorList>
    </citation>
    <scope>NUCLEOTIDE SEQUENCE [LARGE SCALE GENOMIC DNA]</scope>
    <source>
        <strain evidence="1 2">CCMP1102</strain>
    </source>
</reference>
<dbReference type="AlphaFoldDB" id="A0A1E7EN54"/>
<dbReference type="EMBL" id="KV784394">
    <property type="protein sequence ID" value="OEU07003.1"/>
    <property type="molecule type" value="Genomic_DNA"/>
</dbReference>
<organism evidence="1 2">
    <name type="scientific">Fragilariopsis cylindrus CCMP1102</name>
    <dbReference type="NCBI Taxonomy" id="635003"/>
    <lineage>
        <taxon>Eukaryota</taxon>
        <taxon>Sar</taxon>
        <taxon>Stramenopiles</taxon>
        <taxon>Ochrophyta</taxon>
        <taxon>Bacillariophyta</taxon>
        <taxon>Bacillariophyceae</taxon>
        <taxon>Bacillariophycidae</taxon>
        <taxon>Bacillariales</taxon>
        <taxon>Bacillariaceae</taxon>
        <taxon>Fragilariopsis</taxon>
    </lineage>
</organism>